<dbReference type="PROSITE" id="PS01187">
    <property type="entry name" value="EGF_CA"/>
    <property type="match status" value="2"/>
</dbReference>
<keyword evidence="4 11" id="KW-0732">Signal</keyword>
<dbReference type="PANTHER" id="PTHR24039">
    <property type="entry name" value="FIBRILLIN-RELATED"/>
    <property type="match status" value="1"/>
</dbReference>
<dbReference type="Pfam" id="PF12661">
    <property type="entry name" value="hEGF"/>
    <property type="match status" value="1"/>
</dbReference>
<evidence type="ECO:0000256" key="3">
    <source>
        <dbReference type="ARBA" id="ARBA00022536"/>
    </source>
</evidence>
<gene>
    <name evidence="14" type="ORF">BOX15_Mlig002092g1</name>
</gene>
<dbReference type="InterPro" id="IPR009030">
    <property type="entry name" value="Growth_fac_rcpt_cys_sf"/>
</dbReference>
<keyword evidence="7" id="KW-0325">Glycoprotein</keyword>
<evidence type="ECO:0000256" key="10">
    <source>
        <dbReference type="SAM" id="Phobius"/>
    </source>
</evidence>
<dbReference type="CDD" id="cd00054">
    <property type="entry name" value="EGF_CA"/>
    <property type="match status" value="5"/>
</dbReference>
<dbReference type="OrthoDB" id="10022113at2759"/>
<dbReference type="PROSITE" id="PS01186">
    <property type="entry name" value="EGF_2"/>
    <property type="match status" value="3"/>
</dbReference>
<comment type="caution">
    <text evidence="14">The sequence shown here is derived from an EMBL/GenBank/DDBJ whole genome shotgun (WGS) entry which is preliminary data.</text>
</comment>
<evidence type="ECO:0000256" key="11">
    <source>
        <dbReference type="SAM" id="SignalP"/>
    </source>
</evidence>
<feature type="disulfide bond" evidence="8">
    <location>
        <begin position="1255"/>
        <end position="1264"/>
    </location>
</feature>
<protein>
    <recommendedName>
        <fullName evidence="16">Cubilin</fullName>
    </recommendedName>
</protein>
<dbReference type="InterPro" id="IPR001881">
    <property type="entry name" value="EGF-like_Ca-bd_dom"/>
</dbReference>
<dbReference type="InterPro" id="IPR000152">
    <property type="entry name" value="EGF-type_Asp/Asn_hydroxyl_site"/>
</dbReference>
<sequence length="1373" mass="146216">MISFQLILFTDLETVTAAVSLYSSTNTLRDYFDWLPTLIGSRAATNGAANLLADKRSSSMAASLKPMMFGNATATARLTVLYTGSTPNYRKLCLAEADRALQPGISSAVLGWCPRSFSQAAKDPRFSRVAGQPTSFNLILSKLPNATQITCSYDNSTGGLNPMSSYSNVTVNAGDMSIGGKLYEYCCDRVPNLCDKYYEKFATPTSVNYQAPSAAGLAMGSGELRSFDGQLSRFLFVGDFWLVKTASPLSVQVRLEDTNPRENRTAGITGVAVQFTGTVNVSTEFHWVQSNQQIMVNYLTYSGSSSSFNVASNGTPNAMVVPSTSDLIFTGTNTSLTLYVAGSSTWITAKSGTNGLSVSVYLDKEKYFNKTSGLLGLYDDNAANDIAFSNGTVSNVSTAMEDWKVAAADSLFRFPTTAPTAQASWSALYWSADWNQTQMVQAVFAGNGTTYAAANQTCAATQPVNSTAYQNCLMEFADCGAACATAYLDSLSTTAQSIADYTGCSSSMLQWDSAKTQISATEGTLYQVNLTTLLNGTAPSSAVFDKVSGPSDLTVNQNGSLVWASPSGANATAIVVSVSASTGCASLVQLSVRLTRTAGVSGVCANSVEDFSYLTSPAGASFRRDKIYLSACKCNANYYAANCSMATCQLDCHTCNSSVPTECSACPSNYAASEVTDTKLAVCSYVDRCSSSVCTGAPYKSCRSVDPALQTSDLLYQCVCAGGYDYPSSTNKTACLDIDECNLLGYCDTSQNRVCNNTEGSYICNCSSGYSLQPSSGQCVDINECSDNPTICQNGTCVNTPGSYYCNCASGFIASPAKTCVDVNECLNPGLSRCAQNCTNIPGSFSCSCFDGFSPMPTCPATANCTNPSACSYPSLCSNVSGADTCQCPPPQALNSDKKTCNGTTYCSSNPCGTGGVCAELSPGYNCTCKQHYELNAAKVCTPIDYCGRRDQYPTVCPSGNNVICTVSNTTNEPTCGCRTGYARNASNACVDVDECRAGTSGCDSATTDCKSLMGTSLCKCKFGYKRVNSTQCTPAAYAIQVKVTFTEYTYKPGYSNPDGDEFLLMADIIEKRLELSLPSDGSGKPTFRVSSMTNGSLVVTGVASYATEQTPATVTSGGKSSGLDVVASPLNECLSNSTNDCLPAVHDCIDTTNGYTCQCKSGYTQTGTNSGYAGTSKIIQVCTDIDECLTKCRNDSNKVCVNLPGSFRCSCIKGTYSTNVTTMPCEDPCVAGRCKNSGKCQYQANEQFPYRCVCMAGYTGFHCELLDDHYWGMQRNAIIVGVVLGVLLLICIVVVLVFFLRKYRSDKNRADFYQSNFSDNPVSQSGGRYKGTQSMAMSDASIPRAQHSAHHPSTYENQAYERETHKTRTDYF</sequence>
<comment type="subcellular location">
    <subcellularLocation>
        <location evidence="1">Secreted</location>
    </subcellularLocation>
</comment>
<dbReference type="STRING" id="282301.A0A267FAA1"/>
<evidence type="ECO:0000256" key="4">
    <source>
        <dbReference type="ARBA" id="ARBA00022729"/>
    </source>
</evidence>
<feature type="domain" description="EGF-like" evidence="12">
    <location>
        <begin position="1185"/>
        <end position="1222"/>
    </location>
</feature>
<dbReference type="PROSITE" id="PS51233">
    <property type="entry name" value="VWFD"/>
    <property type="match status" value="1"/>
</dbReference>
<feature type="domain" description="EGF-like" evidence="12">
    <location>
        <begin position="903"/>
        <end position="942"/>
    </location>
</feature>
<dbReference type="SUPFAM" id="SSF57184">
    <property type="entry name" value="Growth factor receptor domain"/>
    <property type="match status" value="2"/>
</dbReference>
<feature type="transmembrane region" description="Helical" evidence="10">
    <location>
        <begin position="1278"/>
        <end position="1301"/>
    </location>
</feature>
<dbReference type="EMBL" id="NIVC01001210">
    <property type="protein sequence ID" value="PAA70715.1"/>
    <property type="molecule type" value="Genomic_DNA"/>
</dbReference>
<dbReference type="Proteomes" id="UP000215902">
    <property type="component" value="Unassembled WGS sequence"/>
</dbReference>
<proteinExistence type="predicted"/>
<dbReference type="GO" id="GO:0005509">
    <property type="term" value="F:calcium ion binding"/>
    <property type="evidence" value="ECO:0007669"/>
    <property type="project" value="InterPro"/>
</dbReference>
<evidence type="ECO:0000259" key="13">
    <source>
        <dbReference type="PROSITE" id="PS51233"/>
    </source>
</evidence>
<dbReference type="SMART" id="SM00179">
    <property type="entry name" value="EGF_CA"/>
    <property type="match status" value="6"/>
</dbReference>
<evidence type="ECO:0000256" key="9">
    <source>
        <dbReference type="SAM" id="MobiDB-lite"/>
    </source>
</evidence>
<keyword evidence="10" id="KW-1133">Transmembrane helix</keyword>
<evidence type="ECO:0000256" key="2">
    <source>
        <dbReference type="ARBA" id="ARBA00022525"/>
    </source>
</evidence>
<evidence type="ECO:0000256" key="6">
    <source>
        <dbReference type="ARBA" id="ARBA00023157"/>
    </source>
</evidence>
<feature type="disulfide bond" evidence="8">
    <location>
        <begin position="747"/>
        <end position="764"/>
    </location>
</feature>
<reference evidence="14 15" key="1">
    <citation type="submission" date="2017-06" db="EMBL/GenBank/DDBJ databases">
        <title>A platform for efficient transgenesis in Macrostomum lignano, a flatworm model organism for stem cell research.</title>
        <authorList>
            <person name="Berezikov E."/>
        </authorList>
    </citation>
    <scope>NUCLEOTIDE SEQUENCE [LARGE SCALE GENOMIC DNA]</scope>
    <source>
        <strain evidence="14">DV1</strain>
        <tissue evidence="14">Whole organism</tissue>
    </source>
</reference>
<comment type="caution">
    <text evidence="8">Lacks conserved residue(s) required for the propagation of feature annotation.</text>
</comment>
<feature type="domain" description="VWFD" evidence="13">
    <location>
        <begin position="214"/>
        <end position="411"/>
    </location>
</feature>
<dbReference type="InterPro" id="IPR018097">
    <property type="entry name" value="EGF_Ca-bd_CS"/>
</dbReference>
<dbReference type="InterPro" id="IPR013032">
    <property type="entry name" value="EGF-like_CS"/>
</dbReference>
<keyword evidence="10" id="KW-0812">Transmembrane</keyword>
<feature type="signal peptide" evidence="11">
    <location>
        <begin position="1"/>
        <end position="17"/>
    </location>
</feature>
<keyword evidence="5" id="KW-0677">Repeat</keyword>
<dbReference type="PROSITE" id="PS50026">
    <property type="entry name" value="EGF_3"/>
    <property type="match status" value="5"/>
</dbReference>
<evidence type="ECO:0000256" key="8">
    <source>
        <dbReference type="PROSITE-ProRule" id="PRU00076"/>
    </source>
</evidence>
<dbReference type="InterPro" id="IPR000742">
    <property type="entry name" value="EGF"/>
</dbReference>
<feature type="domain" description="EGF-like" evidence="12">
    <location>
        <begin position="781"/>
        <end position="821"/>
    </location>
</feature>
<evidence type="ECO:0008006" key="16">
    <source>
        <dbReference type="Google" id="ProtNLM"/>
    </source>
</evidence>
<keyword evidence="3 8" id="KW-0245">EGF-like domain</keyword>
<dbReference type="PROSITE" id="PS00022">
    <property type="entry name" value="EGF_1"/>
    <property type="match status" value="1"/>
</dbReference>
<accession>A0A267FAA1</accession>
<feature type="disulfide bond" evidence="8">
    <location>
        <begin position="1193"/>
        <end position="1210"/>
    </location>
</feature>
<dbReference type="InterPro" id="IPR001846">
    <property type="entry name" value="VWF_type-D"/>
</dbReference>
<name>A0A267FAA1_9PLAT</name>
<keyword evidence="15" id="KW-1185">Reference proteome</keyword>
<evidence type="ECO:0000256" key="7">
    <source>
        <dbReference type="ARBA" id="ARBA00023180"/>
    </source>
</evidence>
<feature type="chain" id="PRO_5012424598" description="Cubilin" evidence="11">
    <location>
        <begin position="18"/>
        <end position="1373"/>
    </location>
</feature>
<organism evidence="14 15">
    <name type="scientific">Macrostomum lignano</name>
    <dbReference type="NCBI Taxonomy" id="282301"/>
    <lineage>
        <taxon>Eukaryota</taxon>
        <taxon>Metazoa</taxon>
        <taxon>Spiralia</taxon>
        <taxon>Lophotrochozoa</taxon>
        <taxon>Platyhelminthes</taxon>
        <taxon>Rhabditophora</taxon>
        <taxon>Macrostomorpha</taxon>
        <taxon>Macrostomida</taxon>
        <taxon>Macrostomidae</taxon>
        <taxon>Macrostomum</taxon>
    </lineage>
</organism>
<feature type="region of interest" description="Disordered" evidence="9">
    <location>
        <begin position="1348"/>
        <end position="1373"/>
    </location>
</feature>
<keyword evidence="2" id="KW-0964">Secreted</keyword>
<dbReference type="Pfam" id="PF07645">
    <property type="entry name" value="EGF_CA"/>
    <property type="match status" value="5"/>
</dbReference>
<keyword evidence="6 8" id="KW-1015">Disulfide bond</keyword>
<feature type="compositionally biased region" description="Basic and acidic residues" evidence="9">
    <location>
        <begin position="1360"/>
        <end position="1373"/>
    </location>
</feature>
<evidence type="ECO:0000313" key="14">
    <source>
        <dbReference type="EMBL" id="PAA70715.1"/>
    </source>
</evidence>
<evidence type="ECO:0000259" key="12">
    <source>
        <dbReference type="PROSITE" id="PS50026"/>
    </source>
</evidence>
<evidence type="ECO:0000256" key="1">
    <source>
        <dbReference type="ARBA" id="ARBA00004613"/>
    </source>
</evidence>
<dbReference type="Gene3D" id="2.10.25.10">
    <property type="entry name" value="Laminin"/>
    <property type="match status" value="8"/>
</dbReference>
<dbReference type="SMART" id="SM00181">
    <property type="entry name" value="EGF"/>
    <property type="match status" value="12"/>
</dbReference>
<dbReference type="SUPFAM" id="SSF57196">
    <property type="entry name" value="EGF/Laminin"/>
    <property type="match status" value="4"/>
</dbReference>
<evidence type="ECO:0000256" key="5">
    <source>
        <dbReference type="ARBA" id="ARBA00022737"/>
    </source>
</evidence>
<feature type="domain" description="EGF-like" evidence="12">
    <location>
        <begin position="1227"/>
        <end position="1265"/>
    </location>
</feature>
<evidence type="ECO:0000313" key="15">
    <source>
        <dbReference type="Proteomes" id="UP000215902"/>
    </source>
</evidence>
<feature type="domain" description="EGF-like" evidence="12">
    <location>
        <begin position="737"/>
        <end position="776"/>
    </location>
</feature>
<keyword evidence="10" id="KW-0472">Membrane</keyword>
<dbReference type="InterPro" id="IPR049883">
    <property type="entry name" value="NOTCH1_EGF-like"/>
</dbReference>
<dbReference type="PROSITE" id="PS00010">
    <property type="entry name" value="ASX_HYDROXYL"/>
    <property type="match status" value="5"/>
</dbReference>
<dbReference type="FunFam" id="2.10.25.10:FF:000014">
    <property type="entry name" value="Latent-transforming growth factor beta-binding protein 3"/>
    <property type="match status" value="1"/>
</dbReference>
<dbReference type="GO" id="GO:0005576">
    <property type="term" value="C:extracellular region"/>
    <property type="evidence" value="ECO:0007669"/>
    <property type="project" value="UniProtKB-SubCell"/>
</dbReference>